<feature type="region of interest" description="Disordered" evidence="1">
    <location>
        <begin position="153"/>
        <end position="180"/>
    </location>
</feature>
<dbReference type="EMBL" id="BLAL01000236">
    <property type="protein sequence ID" value="GES94628.1"/>
    <property type="molecule type" value="Genomic_DNA"/>
</dbReference>
<gene>
    <name evidence="2" type="ORF">RCL2_002135300</name>
</gene>
<dbReference type="AlphaFoldDB" id="A0A8H3LTH7"/>
<evidence type="ECO:0000313" key="2">
    <source>
        <dbReference type="EMBL" id="GES94628.1"/>
    </source>
</evidence>
<sequence length="325" mass="36267">MDFESAFLGNEENFKEVFVNNTNISNFISKIKNFIYYSDVETAIKLGNKNLPGVLWLGRLSERRDTNTKAIYLRAKSTKNIALMGNMVDDLSDSCKKGKETNFQVNNINDVIPPKPSEDNKTSILLPLDTSEFCKKKHGGKQKKANKQILPTALTTDAPGDETKGQLQLQPSRQSAQDANKPTAMKGIINIPAVLTLLPAHEDTISMDLNLIDLKAPHKDDEQIFHAYGTYVNPYIQDLKSLSEDTFMTNSSTNGTHDQIADPSNKDASDDHPIDVFAALDNLMIISDETPLLHSINYKKPDLLFTPKHSFLPNCQQVSEEIQVN</sequence>
<accession>A0A8H3LTH7</accession>
<proteinExistence type="predicted"/>
<evidence type="ECO:0000313" key="3">
    <source>
        <dbReference type="Proteomes" id="UP000615446"/>
    </source>
</evidence>
<feature type="compositionally biased region" description="Polar residues" evidence="1">
    <location>
        <begin position="165"/>
        <end position="180"/>
    </location>
</feature>
<organism evidence="2 3">
    <name type="scientific">Rhizophagus clarus</name>
    <dbReference type="NCBI Taxonomy" id="94130"/>
    <lineage>
        <taxon>Eukaryota</taxon>
        <taxon>Fungi</taxon>
        <taxon>Fungi incertae sedis</taxon>
        <taxon>Mucoromycota</taxon>
        <taxon>Glomeromycotina</taxon>
        <taxon>Glomeromycetes</taxon>
        <taxon>Glomerales</taxon>
        <taxon>Glomeraceae</taxon>
        <taxon>Rhizophagus</taxon>
    </lineage>
</organism>
<comment type="caution">
    <text evidence="2">The sequence shown here is derived from an EMBL/GenBank/DDBJ whole genome shotgun (WGS) entry which is preliminary data.</text>
</comment>
<evidence type="ECO:0000256" key="1">
    <source>
        <dbReference type="SAM" id="MobiDB-lite"/>
    </source>
</evidence>
<protein>
    <submittedName>
        <fullName evidence="2">Uncharacterized protein</fullName>
    </submittedName>
</protein>
<name>A0A8H3LTH7_9GLOM</name>
<dbReference type="Proteomes" id="UP000615446">
    <property type="component" value="Unassembled WGS sequence"/>
</dbReference>
<reference evidence="2" key="1">
    <citation type="submission" date="2019-10" db="EMBL/GenBank/DDBJ databases">
        <title>Conservation and host-specific expression of non-tandemly repeated heterogenous ribosome RNA gene in arbuscular mycorrhizal fungi.</title>
        <authorList>
            <person name="Maeda T."/>
            <person name="Kobayashi Y."/>
            <person name="Nakagawa T."/>
            <person name="Ezawa T."/>
            <person name="Yamaguchi K."/>
            <person name="Bino T."/>
            <person name="Nishimoto Y."/>
            <person name="Shigenobu S."/>
            <person name="Kawaguchi M."/>
        </authorList>
    </citation>
    <scope>NUCLEOTIDE SEQUENCE</scope>
    <source>
        <strain evidence="2">HR1</strain>
    </source>
</reference>